<evidence type="ECO:0000256" key="6">
    <source>
        <dbReference type="SAM" id="Phobius"/>
    </source>
</evidence>
<dbReference type="EMBL" id="UOEM01000025">
    <property type="protein sequence ID" value="VAW10993.1"/>
    <property type="molecule type" value="Genomic_DNA"/>
</dbReference>
<feature type="transmembrane region" description="Helical" evidence="6">
    <location>
        <begin position="345"/>
        <end position="368"/>
    </location>
</feature>
<dbReference type="GO" id="GO:0055085">
    <property type="term" value="P:transmembrane transport"/>
    <property type="evidence" value="ECO:0007669"/>
    <property type="project" value="InterPro"/>
</dbReference>
<feature type="transmembrane region" description="Helical" evidence="6">
    <location>
        <begin position="68"/>
        <end position="84"/>
    </location>
</feature>
<organism evidence="7">
    <name type="scientific">hydrothermal vent metagenome</name>
    <dbReference type="NCBI Taxonomy" id="652676"/>
    <lineage>
        <taxon>unclassified sequences</taxon>
        <taxon>metagenomes</taxon>
        <taxon>ecological metagenomes</taxon>
    </lineage>
</organism>
<dbReference type="GO" id="GO:0043190">
    <property type="term" value="C:ATP-binding cassette (ABC) transporter complex"/>
    <property type="evidence" value="ECO:0007669"/>
    <property type="project" value="InterPro"/>
</dbReference>
<evidence type="ECO:0000313" key="7">
    <source>
        <dbReference type="EMBL" id="VAW10993.1"/>
    </source>
</evidence>
<accession>A0A3B0T4K0</accession>
<keyword evidence="2" id="KW-1003">Cell membrane</keyword>
<evidence type="ECO:0008006" key="8">
    <source>
        <dbReference type="Google" id="ProtNLM"/>
    </source>
</evidence>
<evidence type="ECO:0000256" key="1">
    <source>
        <dbReference type="ARBA" id="ARBA00004651"/>
    </source>
</evidence>
<feature type="transmembrane region" description="Helical" evidence="6">
    <location>
        <begin position="287"/>
        <end position="307"/>
    </location>
</feature>
<sequence length="372" mass="40941">MTLSPTLSFYIVRRFMFAIFGIFIACMFLVYLADLGELLRRSGSKEGIGIGVIALMAAYKLPGMAEQLFPFAILFGSMTAFLNLSRRQELVVARAAGVSAWQFTMPAFVAVFLLGLVTVTIYNPFAANLNGRYEVLNAEVLKGRGGGILKNSEAGLWLRQANSNGAAIIRASKGANRGLELYDVLVIEFDREERFTARIEAERAVLIDGKSGTEGGIWRLENAWVTLENSHPKFSAVYEIETFLSRTQIAEALASPKAISFWDLPKFIEIAEKAGLSAQKYRVHYQFLLAQPFLFSSMVLVAATFSLRIFRMGNVTRMVIFGILTGFALFLANHVSRALGGGGSLPAVIAAWWPAVITMLVSLTVLFFQEDG</sequence>
<evidence type="ECO:0000256" key="5">
    <source>
        <dbReference type="ARBA" id="ARBA00023136"/>
    </source>
</evidence>
<gene>
    <name evidence="7" type="ORF">MNBD_ALPHA09-2032</name>
</gene>
<dbReference type="GO" id="GO:0015920">
    <property type="term" value="P:lipopolysaccharide transport"/>
    <property type="evidence" value="ECO:0007669"/>
    <property type="project" value="TreeGrafter"/>
</dbReference>
<dbReference type="AlphaFoldDB" id="A0A3B0T4K0"/>
<proteinExistence type="predicted"/>
<dbReference type="NCBIfam" id="TIGR04408">
    <property type="entry name" value="LptG_lptG"/>
    <property type="match status" value="1"/>
</dbReference>
<dbReference type="InterPro" id="IPR005495">
    <property type="entry name" value="LptG/LptF_permease"/>
</dbReference>
<evidence type="ECO:0000256" key="2">
    <source>
        <dbReference type="ARBA" id="ARBA00022475"/>
    </source>
</evidence>
<feature type="transmembrane region" description="Helical" evidence="6">
    <location>
        <begin position="15"/>
        <end position="33"/>
    </location>
</feature>
<dbReference type="PANTHER" id="PTHR33529:SF2">
    <property type="entry name" value="LIPOPOLYSACCHARIDE EXPORT SYSTEM PERMEASE PROTEIN LPTG"/>
    <property type="match status" value="1"/>
</dbReference>
<evidence type="ECO:0000256" key="4">
    <source>
        <dbReference type="ARBA" id="ARBA00022989"/>
    </source>
</evidence>
<evidence type="ECO:0000256" key="3">
    <source>
        <dbReference type="ARBA" id="ARBA00022692"/>
    </source>
</evidence>
<name>A0A3B0T4K0_9ZZZZ</name>
<keyword evidence="4 6" id="KW-1133">Transmembrane helix</keyword>
<dbReference type="Pfam" id="PF03739">
    <property type="entry name" value="LptF_LptG"/>
    <property type="match status" value="1"/>
</dbReference>
<dbReference type="PANTHER" id="PTHR33529">
    <property type="entry name" value="SLR0882 PROTEIN-RELATED"/>
    <property type="match status" value="1"/>
</dbReference>
<protein>
    <recommendedName>
        <fullName evidence="8">Lipopolysaccharide export system permease protein LptG</fullName>
    </recommendedName>
</protein>
<reference evidence="7" key="1">
    <citation type="submission" date="2018-06" db="EMBL/GenBank/DDBJ databases">
        <authorList>
            <person name="Zhirakovskaya E."/>
        </authorList>
    </citation>
    <scope>NUCLEOTIDE SEQUENCE</scope>
</reference>
<keyword evidence="3 6" id="KW-0812">Transmembrane</keyword>
<dbReference type="InterPro" id="IPR030923">
    <property type="entry name" value="LptG"/>
</dbReference>
<keyword evidence="5 6" id="KW-0472">Membrane</keyword>
<comment type="subcellular location">
    <subcellularLocation>
        <location evidence="1">Cell membrane</location>
        <topology evidence="1">Multi-pass membrane protein</topology>
    </subcellularLocation>
</comment>
<feature type="transmembrane region" description="Helical" evidence="6">
    <location>
        <begin position="105"/>
        <end position="125"/>
    </location>
</feature>
<feature type="transmembrane region" description="Helical" evidence="6">
    <location>
        <begin position="319"/>
        <end position="339"/>
    </location>
</feature>